<name>A0ABT4XPE4_9RHOB</name>
<dbReference type="RefSeq" id="WP_271431155.1">
    <property type="nucleotide sequence ID" value="NZ_JAQIOY010000001.1"/>
</dbReference>
<keyword evidence="2" id="KW-1185">Reference proteome</keyword>
<dbReference type="EMBL" id="JAQIOY010000001">
    <property type="protein sequence ID" value="MDA7423821.1"/>
    <property type="molecule type" value="Genomic_DNA"/>
</dbReference>
<protein>
    <submittedName>
        <fullName evidence="1">Uncharacterized protein</fullName>
    </submittedName>
</protein>
<proteinExistence type="predicted"/>
<reference evidence="1 2" key="1">
    <citation type="submission" date="2023-01" db="EMBL/GenBank/DDBJ databases">
        <title>Thalassococcus onchidii sp. nov., isolated from a marine invertebrate from the South China Sea.</title>
        <authorList>
            <person name="Xu S."/>
            <person name="Liu Z."/>
            <person name="Xu Y."/>
        </authorList>
    </citation>
    <scope>NUCLEOTIDE SEQUENCE [LARGE SCALE GENOMIC DNA]</scope>
    <source>
        <strain evidence="1 2">KCTC 32084</strain>
    </source>
</reference>
<accession>A0ABT4XPE4</accession>
<sequence length="183" mass="20591">MAEYDPKFEDIETAAAAEAWLRFGAVLSRDDYAPPELFRLSPDDESAPIECAIWRIVLKYVPKWAAGGVRHALLDPEFHVDAEARFRMALALQLAEESVGKRERKIQARNTVLLFALIIHERLGYPIRPNVGDSEAKAILAKANCTIGGDTLQDIWKNRFGILEDFGMSKKLLDKVLPEKKAK</sequence>
<comment type="caution">
    <text evidence="1">The sequence shown here is derived from an EMBL/GenBank/DDBJ whole genome shotgun (WGS) entry which is preliminary data.</text>
</comment>
<evidence type="ECO:0000313" key="1">
    <source>
        <dbReference type="EMBL" id="MDA7423821.1"/>
    </source>
</evidence>
<evidence type="ECO:0000313" key="2">
    <source>
        <dbReference type="Proteomes" id="UP001210720"/>
    </source>
</evidence>
<gene>
    <name evidence="1" type="ORF">PFY00_03710</name>
</gene>
<dbReference type="Proteomes" id="UP001210720">
    <property type="component" value="Unassembled WGS sequence"/>
</dbReference>
<organism evidence="1 2">
    <name type="scientific">Thalassococcus lentus</name>
    <dbReference type="NCBI Taxonomy" id="1210524"/>
    <lineage>
        <taxon>Bacteria</taxon>
        <taxon>Pseudomonadati</taxon>
        <taxon>Pseudomonadota</taxon>
        <taxon>Alphaproteobacteria</taxon>
        <taxon>Rhodobacterales</taxon>
        <taxon>Roseobacteraceae</taxon>
        <taxon>Thalassococcus</taxon>
    </lineage>
</organism>